<keyword evidence="2" id="KW-0934">Plastid</keyword>
<keyword evidence="1" id="KW-0472">Membrane</keyword>
<dbReference type="EMBL" id="MF101437">
    <property type="protein sequence ID" value="ARW65483.1"/>
    <property type="molecule type" value="Genomic_DNA"/>
</dbReference>
<dbReference type="RefSeq" id="YP_009396200.1">
    <property type="nucleotide sequence ID" value="NC_035281.1"/>
</dbReference>
<reference evidence="2" key="1">
    <citation type="journal article" date="2017" name="J. Phycol.">
        <title>Analysis of chloroplast genomes and a supermatrix inform reclassification of the Rhodomelaceae (Rhodophyta).</title>
        <authorList>
            <person name="Diaz-Tapia P."/>
            <person name="Maggs C.A."/>
            <person name="West J.A."/>
            <person name="Verbruggen H."/>
        </authorList>
    </citation>
    <scope>NUCLEOTIDE SEQUENCE</scope>
    <source>
        <strain evidence="2">PD890</strain>
    </source>
</reference>
<proteinExistence type="predicted"/>
<keyword evidence="1" id="KW-0812">Transmembrane</keyword>
<gene>
    <name evidence="2" type="primary">orf34b</name>
</gene>
<organism evidence="2">
    <name type="scientific">Melanothamnus harveyi</name>
    <name type="common">Filamentous red alga</name>
    <name type="synonym">Neosiphonia harveyi</name>
    <dbReference type="NCBI Taxonomy" id="397005"/>
    <lineage>
        <taxon>Eukaryota</taxon>
        <taxon>Rhodophyta</taxon>
        <taxon>Florideophyceae</taxon>
        <taxon>Rhodymeniophycidae</taxon>
        <taxon>Ceramiales</taxon>
        <taxon>Rhodomelaceae</taxon>
        <taxon>Polysiphonioideae</taxon>
        <taxon>Melanothamnus</taxon>
    </lineage>
</organism>
<name>A0A1Z1MHI7_MELHR</name>
<accession>A0A1Z1MHI7</accession>
<dbReference type="GeneID" id="33358388"/>
<evidence type="ECO:0000313" key="2">
    <source>
        <dbReference type="EMBL" id="ARW65483.1"/>
    </source>
</evidence>
<dbReference type="AlphaFoldDB" id="A0A1Z1MHI7"/>
<evidence type="ECO:0000256" key="1">
    <source>
        <dbReference type="SAM" id="Phobius"/>
    </source>
</evidence>
<sequence>MYFIKLYIYNTLIVYILCIMYNAQNSDQFNLINI</sequence>
<geneLocation type="chloroplast" evidence="2"/>
<keyword evidence="2" id="KW-0150">Chloroplast</keyword>
<protein>
    <submittedName>
        <fullName evidence="2">Uncharacterized protein</fullName>
    </submittedName>
</protein>
<feature type="transmembrane region" description="Helical" evidence="1">
    <location>
        <begin position="6"/>
        <end position="23"/>
    </location>
</feature>
<keyword evidence="1" id="KW-1133">Transmembrane helix</keyword>